<comment type="caution">
    <text evidence="1">The sequence shown here is derived from an EMBL/GenBank/DDBJ whole genome shotgun (WGS) entry which is preliminary data.</text>
</comment>
<sequence>MMPPPRRKKWTEAEERTLIDKYGEMVCDGTLSKMKTREKKYKPIALHVNSIHHLGDPIVYPWEWSWKDVSNKVQNMRHQYSLVKQKIKRPGGGDVVVSGGDGFDWVEGLTHWSNFLRYKEVFGDVTLPFGDLPAIGSNGFDENHQDMEIVEFGNLGQAGGGYVGGIDGGQNGVMGLEFDYDGGEGEENYNGNHVIKEDGDNNGFVYGEIETMGSETRKKRKVVKNLEKKTWGFVANQLAQLREMEARFEQREEERERERQRRESLRIKKEEEREKQWAEREKDIEKLREGRNEEWEAMEKEREERRRQRDEEMIEARKWEERRNRRRCEWKTRIDEMLSEHRAEMTQIQGRILEEQQNVTNQLVGMVSQWTGGISDNTTGSSHYLSQMMQNLQHVGGIVDEDTRVERHNEDDQFIVDG</sequence>
<gene>
    <name evidence="1" type="ORF">L6452_09363</name>
</gene>
<proteinExistence type="predicted"/>
<dbReference type="EMBL" id="CM042049">
    <property type="protein sequence ID" value="KAI3746921.1"/>
    <property type="molecule type" value="Genomic_DNA"/>
</dbReference>
<dbReference type="Proteomes" id="UP001055879">
    <property type="component" value="Linkage Group LG03"/>
</dbReference>
<reference evidence="2" key="1">
    <citation type="journal article" date="2022" name="Mol. Ecol. Resour.">
        <title>The genomes of chicory, endive, great burdock and yacon provide insights into Asteraceae palaeo-polyploidization history and plant inulin production.</title>
        <authorList>
            <person name="Fan W."/>
            <person name="Wang S."/>
            <person name="Wang H."/>
            <person name="Wang A."/>
            <person name="Jiang F."/>
            <person name="Liu H."/>
            <person name="Zhao H."/>
            <person name="Xu D."/>
            <person name="Zhang Y."/>
        </authorList>
    </citation>
    <scope>NUCLEOTIDE SEQUENCE [LARGE SCALE GENOMIC DNA]</scope>
    <source>
        <strain evidence="2">cv. Niubang</strain>
    </source>
</reference>
<protein>
    <submittedName>
        <fullName evidence="1">Uncharacterized protein</fullName>
    </submittedName>
</protein>
<accession>A0ACB9DKZ3</accession>
<organism evidence="1 2">
    <name type="scientific">Arctium lappa</name>
    <name type="common">Greater burdock</name>
    <name type="synonym">Lappa major</name>
    <dbReference type="NCBI Taxonomy" id="4217"/>
    <lineage>
        <taxon>Eukaryota</taxon>
        <taxon>Viridiplantae</taxon>
        <taxon>Streptophyta</taxon>
        <taxon>Embryophyta</taxon>
        <taxon>Tracheophyta</taxon>
        <taxon>Spermatophyta</taxon>
        <taxon>Magnoliopsida</taxon>
        <taxon>eudicotyledons</taxon>
        <taxon>Gunneridae</taxon>
        <taxon>Pentapetalae</taxon>
        <taxon>asterids</taxon>
        <taxon>campanulids</taxon>
        <taxon>Asterales</taxon>
        <taxon>Asteraceae</taxon>
        <taxon>Carduoideae</taxon>
        <taxon>Cardueae</taxon>
        <taxon>Arctiinae</taxon>
        <taxon>Arctium</taxon>
    </lineage>
</organism>
<name>A0ACB9DKZ3_ARCLA</name>
<keyword evidence="2" id="KW-1185">Reference proteome</keyword>
<reference evidence="1 2" key="2">
    <citation type="journal article" date="2022" name="Mol. Ecol. Resour.">
        <title>The genomes of chicory, endive, great burdock and yacon provide insights into Asteraceae paleo-polyploidization history and plant inulin production.</title>
        <authorList>
            <person name="Fan W."/>
            <person name="Wang S."/>
            <person name="Wang H."/>
            <person name="Wang A."/>
            <person name="Jiang F."/>
            <person name="Liu H."/>
            <person name="Zhao H."/>
            <person name="Xu D."/>
            <person name="Zhang Y."/>
        </authorList>
    </citation>
    <scope>NUCLEOTIDE SEQUENCE [LARGE SCALE GENOMIC DNA]</scope>
    <source>
        <strain evidence="2">cv. Niubang</strain>
    </source>
</reference>
<evidence type="ECO:0000313" key="1">
    <source>
        <dbReference type="EMBL" id="KAI3746921.1"/>
    </source>
</evidence>
<evidence type="ECO:0000313" key="2">
    <source>
        <dbReference type="Proteomes" id="UP001055879"/>
    </source>
</evidence>